<keyword evidence="2" id="KW-0812">Transmembrane</keyword>
<dbReference type="InterPro" id="IPR005628">
    <property type="entry name" value="GspK"/>
</dbReference>
<dbReference type="GO" id="GO:0016020">
    <property type="term" value="C:membrane"/>
    <property type="evidence" value="ECO:0007669"/>
    <property type="project" value="InterPro"/>
</dbReference>
<feature type="compositionally biased region" description="Low complexity" evidence="1">
    <location>
        <begin position="274"/>
        <end position="293"/>
    </location>
</feature>
<protein>
    <recommendedName>
        <fullName evidence="4">Type II secretion system protein K</fullName>
    </recommendedName>
</protein>
<dbReference type="AlphaFoldDB" id="A0A0F9FE70"/>
<evidence type="ECO:0000313" key="3">
    <source>
        <dbReference type="EMBL" id="KKL84548.1"/>
    </source>
</evidence>
<sequence length="469" mass="53905">MSVNASNHSIPCRRRNGNRPAMALLITIVILVVLTTVVYTTTSKMAIIKHRQQYLIDYQKARYACDSAMKFALEEIKKMEIEYIDRKHQPDFSDMFTTDQYELEEYIYEWVETEAEYPEIEDENEEDQSDLADRTKYKEWTQPYLESLNNEFNNIYNNPDYEEGDEKEVEFYIDPNEVVIPGPYGPPWPEVIEPEYFEIGGAEVIMTVEDENAKMPVTWAITTDSKVKRAVGDAVENFCEWMQMDRESIEQLQEDLINIAKVKNFYPNMGDIVTSKTVPSVSSRPTTRPSASSSRRRRTSRRTTSASRSRVVKTTRPKSAHALDFARRLQSSARELDTRARGIPDTGDRYESALKYLAIWGSQKVNINTAPRHVLEAAFMFGGDAEDIANEIIQMRKKEPITSIDKLESELYAYGESIRKCKPYITTTSTFFTIKVTAEIGKARASLVALINKENKKMNKIAIVSNLQR</sequence>
<feature type="region of interest" description="Disordered" evidence="1">
    <location>
        <begin position="274"/>
        <end position="318"/>
    </location>
</feature>
<name>A0A0F9FE70_9ZZZZ</name>
<gene>
    <name evidence="3" type="ORF">LCGC14_1963630</name>
</gene>
<evidence type="ECO:0000256" key="1">
    <source>
        <dbReference type="SAM" id="MobiDB-lite"/>
    </source>
</evidence>
<dbReference type="PANTHER" id="PTHR38831">
    <property type="entry name" value="TYPE II SECRETION SYSTEM PROTEIN K"/>
    <property type="match status" value="1"/>
</dbReference>
<organism evidence="3">
    <name type="scientific">marine sediment metagenome</name>
    <dbReference type="NCBI Taxonomy" id="412755"/>
    <lineage>
        <taxon>unclassified sequences</taxon>
        <taxon>metagenomes</taxon>
        <taxon>ecological metagenomes</taxon>
    </lineage>
</organism>
<proteinExistence type="predicted"/>
<dbReference type="PANTHER" id="PTHR38831:SF1">
    <property type="entry name" value="TYPE II SECRETION SYSTEM PROTEIN K-RELATED"/>
    <property type="match status" value="1"/>
</dbReference>
<dbReference type="EMBL" id="LAZR01021669">
    <property type="protein sequence ID" value="KKL84548.1"/>
    <property type="molecule type" value="Genomic_DNA"/>
</dbReference>
<dbReference type="GO" id="GO:0009306">
    <property type="term" value="P:protein secretion"/>
    <property type="evidence" value="ECO:0007669"/>
    <property type="project" value="InterPro"/>
</dbReference>
<keyword evidence="2" id="KW-0472">Membrane</keyword>
<reference evidence="3" key="1">
    <citation type="journal article" date="2015" name="Nature">
        <title>Complex archaea that bridge the gap between prokaryotes and eukaryotes.</title>
        <authorList>
            <person name="Spang A."/>
            <person name="Saw J.H."/>
            <person name="Jorgensen S.L."/>
            <person name="Zaremba-Niedzwiedzka K."/>
            <person name="Martijn J."/>
            <person name="Lind A.E."/>
            <person name="van Eijk R."/>
            <person name="Schleper C."/>
            <person name="Guy L."/>
            <person name="Ettema T.J."/>
        </authorList>
    </citation>
    <scope>NUCLEOTIDE SEQUENCE</scope>
</reference>
<keyword evidence="2" id="KW-1133">Transmembrane helix</keyword>
<evidence type="ECO:0000256" key="2">
    <source>
        <dbReference type="SAM" id="Phobius"/>
    </source>
</evidence>
<dbReference type="Gene3D" id="3.30.1300.30">
    <property type="entry name" value="GSPII I/J protein-like"/>
    <property type="match status" value="1"/>
</dbReference>
<accession>A0A0F9FE70</accession>
<dbReference type="InterPro" id="IPR038072">
    <property type="entry name" value="GspK_central_sf"/>
</dbReference>
<comment type="caution">
    <text evidence="3">The sequence shown here is derived from an EMBL/GenBank/DDBJ whole genome shotgun (WGS) entry which is preliminary data.</text>
</comment>
<feature type="transmembrane region" description="Helical" evidence="2">
    <location>
        <begin position="21"/>
        <end position="39"/>
    </location>
</feature>
<evidence type="ECO:0008006" key="4">
    <source>
        <dbReference type="Google" id="ProtNLM"/>
    </source>
</evidence>
<dbReference type="Gene3D" id="1.10.40.60">
    <property type="entry name" value="EpsJ-like"/>
    <property type="match status" value="2"/>
</dbReference>